<sequence>MEASFPIKVTYQGTTLRFREPVDSDRNLVTDMDGLKGRIFSLFTIPPYSDVSISYVDDCDDVVNLVRDEDLHEAMSQNLECLKIMVGNSERVCSLYSTGRMSSAPYKTQTLPDLSVVDKSRAATGEMRPLVYVGAGRENASKGFAFGESSLSSGIGMERGIRQVPTEGIRQLKLENEEDQKNRLDQLLQQIKGKALIIGDAPAETLAPAIRDSWDDSETQLLRELEALRSERERLLHQNKILREIERNKGQLLAEIKALSNENEQLRQQNQNVEESNRAAQRYTKLGREEENGALITITPPVNSSNHLMWLQAVVPSLGGLLMNVGSWLGVTLQLLLSMVNHLPWRQILRKAHFLISLVYKAISSRYKRLKEKVYDVMVDITRAMVAQNAGRLIMHSA</sequence>
<name>A0ACB9NXF3_9MYRT</name>
<accession>A0ACB9NXF3</accession>
<evidence type="ECO:0000313" key="2">
    <source>
        <dbReference type="Proteomes" id="UP001057402"/>
    </source>
</evidence>
<proteinExistence type="predicted"/>
<reference evidence="2" key="1">
    <citation type="journal article" date="2023" name="Front. Plant Sci.">
        <title>Chromosomal-level genome assembly of Melastoma candidum provides insights into trichome evolution.</title>
        <authorList>
            <person name="Zhong Y."/>
            <person name="Wu W."/>
            <person name="Sun C."/>
            <person name="Zou P."/>
            <person name="Liu Y."/>
            <person name="Dai S."/>
            <person name="Zhou R."/>
        </authorList>
    </citation>
    <scope>NUCLEOTIDE SEQUENCE [LARGE SCALE GENOMIC DNA]</scope>
</reference>
<comment type="caution">
    <text evidence="1">The sequence shown here is derived from an EMBL/GenBank/DDBJ whole genome shotgun (WGS) entry which is preliminary data.</text>
</comment>
<gene>
    <name evidence="1" type="ORF">MLD38_026114</name>
</gene>
<organism evidence="1 2">
    <name type="scientific">Melastoma candidum</name>
    <dbReference type="NCBI Taxonomy" id="119954"/>
    <lineage>
        <taxon>Eukaryota</taxon>
        <taxon>Viridiplantae</taxon>
        <taxon>Streptophyta</taxon>
        <taxon>Embryophyta</taxon>
        <taxon>Tracheophyta</taxon>
        <taxon>Spermatophyta</taxon>
        <taxon>Magnoliopsida</taxon>
        <taxon>eudicotyledons</taxon>
        <taxon>Gunneridae</taxon>
        <taxon>Pentapetalae</taxon>
        <taxon>rosids</taxon>
        <taxon>malvids</taxon>
        <taxon>Myrtales</taxon>
        <taxon>Melastomataceae</taxon>
        <taxon>Melastomatoideae</taxon>
        <taxon>Melastomateae</taxon>
        <taxon>Melastoma</taxon>
    </lineage>
</organism>
<keyword evidence="2" id="KW-1185">Reference proteome</keyword>
<dbReference type="Proteomes" id="UP001057402">
    <property type="component" value="Chromosome 7"/>
</dbReference>
<dbReference type="EMBL" id="CM042886">
    <property type="protein sequence ID" value="KAI4341384.1"/>
    <property type="molecule type" value="Genomic_DNA"/>
</dbReference>
<protein>
    <submittedName>
        <fullName evidence="1">Uncharacterized protein</fullName>
    </submittedName>
</protein>
<evidence type="ECO:0000313" key="1">
    <source>
        <dbReference type="EMBL" id="KAI4341384.1"/>
    </source>
</evidence>